<protein>
    <recommendedName>
        <fullName evidence="2">Peptidase C1A papain C-terminal domain-containing protein</fullName>
    </recommendedName>
</protein>
<sequence length="178" mass="19637">PYHANDTDPCIQDECEKWAKISHYTAVGPSVDDLKNAIYNYGPIAVAMAACNEFQSEGGSGECFDYECFPVNHGVLLVGWDDTMQCGDDQGAWIAKNSWGNWGVMDGFFYIKWGCSSIGVDADLINYVFHRPYVRLEDHGLNDEAGGNGDGIPEPGETVRLDFTLKNLWSPLGEVEVT</sequence>
<organism evidence="3">
    <name type="scientific">marine sediment metagenome</name>
    <dbReference type="NCBI Taxonomy" id="412755"/>
    <lineage>
        <taxon>unclassified sequences</taxon>
        <taxon>metagenomes</taxon>
        <taxon>ecological metagenomes</taxon>
    </lineage>
</organism>
<name>X0TGU9_9ZZZZ</name>
<dbReference type="InterPro" id="IPR013128">
    <property type="entry name" value="Peptidase_C1A"/>
</dbReference>
<dbReference type="AlphaFoldDB" id="X0TGU9"/>
<evidence type="ECO:0000313" key="3">
    <source>
        <dbReference type="EMBL" id="GAF92783.1"/>
    </source>
</evidence>
<dbReference type="InterPro" id="IPR038765">
    <property type="entry name" value="Papain-like_cys_pep_sf"/>
</dbReference>
<comment type="similarity">
    <text evidence="1">Belongs to the peptidase C1 family.</text>
</comment>
<feature type="domain" description="Peptidase C1A papain C-terminal" evidence="2">
    <location>
        <begin position="1"/>
        <end position="119"/>
    </location>
</feature>
<evidence type="ECO:0000256" key="1">
    <source>
        <dbReference type="ARBA" id="ARBA00008455"/>
    </source>
</evidence>
<gene>
    <name evidence="3" type="ORF">S01H1_22887</name>
</gene>
<dbReference type="GO" id="GO:0008234">
    <property type="term" value="F:cysteine-type peptidase activity"/>
    <property type="evidence" value="ECO:0007669"/>
    <property type="project" value="InterPro"/>
</dbReference>
<proteinExistence type="inferred from homology"/>
<dbReference type="SUPFAM" id="SSF54001">
    <property type="entry name" value="Cysteine proteinases"/>
    <property type="match status" value="1"/>
</dbReference>
<dbReference type="GO" id="GO:0006508">
    <property type="term" value="P:proteolysis"/>
    <property type="evidence" value="ECO:0007669"/>
    <property type="project" value="InterPro"/>
</dbReference>
<accession>X0TGU9</accession>
<dbReference type="Pfam" id="PF00112">
    <property type="entry name" value="Peptidase_C1"/>
    <property type="match status" value="1"/>
</dbReference>
<reference evidence="3" key="1">
    <citation type="journal article" date="2014" name="Front. Microbiol.">
        <title>High frequency of phylogenetically diverse reductive dehalogenase-homologous genes in deep subseafloor sedimentary metagenomes.</title>
        <authorList>
            <person name="Kawai M."/>
            <person name="Futagami T."/>
            <person name="Toyoda A."/>
            <person name="Takaki Y."/>
            <person name="Nishi S."/>
            <person name="Hori S."/>
            <person name="Arai W."/>
            <person name="Tsubouchi T."/>
            <person name="Morono Y."/>
            <person name="Uchiyama I."/>
            <person name="Ito T."/>
            <person name="Fujiyama A."/>
            <person name="Inagaki F."/>
            <person name="Takami H."/>
        </authorList>
    </citation>
    <scope>NUCLEOTIDE SEQUENCE</scope>
    <source>
        <strain evidence="3">Expedition CK06-06</strain>
    </source>
</reference>
<dbReference type="PROSITE" id="PS00639">
    <property type="entry name" value="THIOL_PROTEASE_HIS"/>
    <property type="match status" value="1"/>
</dbReference>
<dbReference type="InterPro" id="IPR025660">
    <property type="entry name" value="Pept_his_AS"/>
</dbReference>
<feature type="non-terminal residue" evidence="3">
    <location>
        <position position="1"/>
    </location>
</feature>
<evidence type="ECO:0000259" key="2">
    <source>
        <dbReference type="Pfam" id="PF00112"/>
    </source>
</evidence>
<comment type="caution">
    <text evidence="3">The sequence shown here is derived from an EMBL/GenBank/DDBJ whole genome shotgun (WGS) entry which is preliminary data.</text>
</comment>
<dbReference type="EMBL" id="BARS01013039">
    <property type="protein sequence ID" value="GAF92783.1"/>
    <property type="molecule type" value="Genomic_DNA"/>
</dbReference>
<feature type="non-terminal residue" evidence="3">
    <location>
        <position position="178"/>
    </location>
</feature>
<dbReference type="Gene3D" id="3.90.70.10">
    <property type="entry name" value="Cysteine proteinases"/>
    <property type="match status" value="1"/>
</dbReference>
<dbReference type="PANTHER" id="PTHR12411">
    <property type="entry name" value="CYSTEINE PROTEASE FAMILY C1-RELATED"/>
    <property type="match status" value="1"/>
</dbReference>
<dbReference type="InterPro" id="IPR000668">
    <property type="entry name" value="Peptidase_C1A_C"/>
</dbReference>